<reference evidence="2 3" key="1">
    <citation type="submission" date="2020-02" db="EMBL/GenBank/DDBJ databases">
        <authorList>
            <person name="Ferguson B K."/>
        </authorList>
    </citation>
    <scope>NUCLEOTIDE SEQUENCE [LARGE SCALE GENOMIC DNA]</scope>
</reference>
<feature type="compositionally biased region" description="Basic and acidic residues" evidence="1">
    <location>
        <begin position="31"/>
        <end position="93"/>
    </location>
</feature>
<feature type="compositionally biased region" description="Polar residues" evidence="1">
    <location>
        <begin position="1"/>
        <end position="15"/>
    </location>
</feature>
<sequence>ASPTSHISTTPQLTNEEPALKVKSVHPGSGQRERRSPKSRRSPDIHRPSPDIHRPSRDIRQPSPDIEIHREEPSPRQESKASERFISSEKLDYTDEPVATQEDGLQLIPERLVDNEVAGSAGDKDDEGDHSEAIKHQNSTSEERTNVSS</sequence>
<keyword evidence="3" id="KW-1185">Reference proteome</keyword>
<dbReference type="Proteomes" id="UP000479000">
    <property type="component" value="Unassembled WGS sequence"/>
</dbReference>
<feature type="non-terminal residue" evidence="2">
    <location>
        <position position="1"/>
    </location>
</feature>
<accession>A0A6H5HH41</accession>
<name>A0A6H5HH41_9HEMI</name>
<feature type="region of interest" description="Disordered" evidence="1">
    <location>
        <begin position="1"/>
        <end position="149"/>
    </location>
</feature>
<dbReference type="EMBL" id="CADCXU010029224">
    <property type="protein sequence ID" value="CAB0015565.1"/>
    <property type="molecule type" value="Genomic_DNA"/>
</dbReference>
<feature type="compositionally biased region" description="Basic and acidic residues" evidence="1">
    <location>
        <begin position="130"/>
        <end position="149"/>
    </location>
</feature>
<evidence type="ECO:0000313" key="3">
    <source>
        <dbReference type="Proteomes" id="UP000479000"/>
    </source>
</evidence>
<evidence type="ECO:0000256" key="1">
    <source>
        <dbReference type="SAM" id="MobiDB-lite"/>
    </source>
</evidence>
<organism evidence="2 3">
    <name type="scientific">Nesidiocoris tenuis</name>
    <dbReference type="NCBI Taxonomy" id="355587"/>
    <lineage>
        <taxon>Eukaryota</taxon>
        <taxon>Metazoa</taxon>
        <taxon>Ecdysozoa</taxon>
        <taxon>Arthropoda</taxon>
        <taxon>Hexapoda</taxon>
        <taxon>Insecta</taxon>
        <taxon>Pterygota</taxon>
        <taxon>Neoptera</taxon>
        <taxon>Paraneoptera</taxon>
        <taxon>Hemiptera</taxon>
        <taxon>Heteroptera</taxon>
        <taxon>Panheteroptera</taxon>
        <taxon>Cimicomorpha</taxon>
        <taxon>Miridae</taxon>
        <taxon>Dicyphina</taxon>
        <taxon>Nesidiocoris</taxon>
    </lineage>
</organism>
<evidence type="ECO:0000313" key="2">
    <source>
        <dbReference type="EMBL" id="CAB0015565.1"/>
    </source>
</evidence>
<protein>
    <submittedName>
        <fullName evidence="2">Uncharacterized protein</fullName>
    </submittedName>
</protein>
<proteinExistence type="predicted"/>
<gene>
    <name evidence="2" type="ORF">NTEN_LOCUS19905</name>
</gene>
<dbReference type="AlphaFoldDB" id="A0A6H5HH41"/>